<organism evidence="3 4">
    <name type="scientific">Leptothrix ochracea L12</name>
    <dbReference type="NCBI Taxonomy" id="735332"/>
    <lineage>
        <taxon>Bacteria</taxon>
        <taxon>Pseudomonadati</taxon>
        <taxon>Pseudomonadota</taxon>
        <taxon>Betaproteobacteria</taxon>
        <taxon>Burkholderiales</taxon>
        <taxon>Sphaerotilaceae</taxon>
        <taxon>Leptothrix</taxon>
    </lineage>
</organism>
<reference evidence="3 4" key="1">
    <citation type="submission" date="2012-04" db="EMBL/GenBank/DDBJ databases">
        <title>Improved High-Quality Draft sequence of Leptothrix ochracea L12.</title>
        <authorList>
            <consortium name="US DOE Joint Genome Institute"/>
            <person name="Lucas S."/>
            <person name="Han J."/>
            <person name="Lapidus A."/>
            <person name="Cheng J.-F."/>
            <person name="Goodwin L."/>
            <person name="Pitluck S."/>
            <person name="Peters L."/>
            <person name="Zeytun A."/>
            <person name="Detter J.C."/>
            <person name="Han C."/>
            <person name="Tapia R."/>
            <person name="Land M."/>
            <person name="Hauser L."/>
            <person name="Kyrpides N."/>
            <person name="Ivanova N."/>
            <person name="Pagani I."/>
            <person name="Stepanauskas R."/>
            <person name="Masland D."/>
            <person name="Poulton N."/>
            <person name="Emerson D."/>
            <person name="Fleming E."/>
            <person name="Woyke T."/>
        </authorList>
    </citation>
    <scope>NUCLEOTIDE SEQUENCE [LARGE SCALE GENOMIC DNA]</scope>
    <source>
        <strain evidence="3 4">L12</strain>
    </source>
</reference>
<dbReference type="InterPro" id="IPR036868">
    <property type="entry name" value="TusA-like_sf"/>
</dbReference>
<feature type="domain" description="UPF0033" evidence="2">
    <location>
        <begin position="7"/>
        <end position="31"/>
    </location>
</feature>
<sequence length="76" mass="8651">MHADKEIDTRGLNCPLPILKAKKALADMNSGEVLKILATDNSSLRDFKMFAKQSGNELVEQQTLAPNEFVHWLRRR</sequence>
<evidence type="ECO:0000313" key="3">
    <source>
        <dbReference type="EMBL" id="EIM31772.1"/>
    </source>
</evidence>
<dbReference type="SUPFAM" id="SSF64307">
    <property type="entry name" value="SirA-like"/>
    <property type="match status" value="1"/>
</dbReference>
<dbReference type="PANTHER" id="PTHR33279:SF2">
    <property type="entry name" value="SULFUR CARRIER PROTEIN TUSA"/>
    <property type="match status" value="1"/>
</dbReference>
<dbReference type="HOGENOM" id="CLU_165255_1_1_4"/>
<dbReference type="EMBL" id="JH660666">
    <property type="protein sequence ID" value="EIM31772.1"/>
    <property type="molecule type" value="Genomic_DNA"/>
</dbReference>
<comment type="similarity">
    <text evidence="1">Belongs to the sulfur carrier protein TusA family.</text>
</comment>
<dbReference type="Pfam" id="PF01206">
    <property type="entry name" value="TusA"/>
    <property type="match status" value="1"/>
</dbReference>
<accession>I4Z6D0</accession>
<dbReference type="PROSITE" id="PS01148">
    <property type="entry name" value="UPF0033"/>
    <property type="match status" value="1"/>
</dbReference>
<gene>
    <name evidence="3" type="ORF">LepocDRAFT_00005130</name>
</gene>
<evidence type="ECO:0000313" key="4">
    <source>
        <dbReference type="Proteomes" id="UP000053899"/>
    </source>
</evidence>
<name>I4Z6D0_9BURK</name>
<dbReference type="CDD" id="cd00291">
    <property type="entry name" value="SirA_YedF_YeeD"/>
    <property type="match status" value="1"/>
</dbReference>
<dbReference type="PANTHER" id="PTHR33279">
    <property type="entry name" value="SULFUR CARRIER PROTEIN YEDF-RELATED"/>
    <property type="match status" value="1"/>
</dbReference>
<proteinExistence type="inferred from homology"/>
<dbReference type="Proteomes" id="UP000053899">
    <property type="component" value="Unassembled WGS sequence"/>
</dbReference>
<dbReference type="InterPro" id="IPR001455">
    <property type="entry name" value="TusA-like"/>
</dbReference>
<evidence type="ECO:0000259" key="2">
    <source>
        <dbReference type="PROSITE" id="PS01148"/>
    </source>
</evidence>
<dbReference type="AlphaFoldDB" id="I4Z6D0"/>
<protein>
    <submittedName>
        <fullName evidence="3">Putative redox protein, regulator of disulfide bond formation</fullName>
    </submittedName>
</protein>
<dbReference type="OrthoDB" id="9797551at2"/>
<evidence type="ECO:0000256" key="1">
    <source>
        <dbReference type="ARBA" id="ARBA00008984"/>
    </source>
</evidence>
<keyword evidence="4" id="KW-1185">Reference proteome</keyword>
<dbReference type="Gene3D" id="3.30.110.40">
    <property type="entry name" value="TusA-like domain"/>
    <property type="match status" value="1"/>
</dbReference>
<dbReference type="GeneID" id="92351981"/>
<dbReference type="RefSeq" id="WP_009453129.1">
    <property type="nucleotide sequence ID" value="NZ_JH660666.1"/>
</dbReference>